<dbReference type="EMBL" id="JABAHT010000007">
    <property type="protein sequence ID" value="KAF4670662.1"/>
    <property type="molecule type" value="Genomic_DNA"/>
</dbReference>
<evidence type="ECO:0000313" key="3">
    <source>
        <dbReference type="Proteomes" id="UP000570595"/>
    </source>
</evidence>
<proteinExistence type="predicted"/>
<sequence>MCGVAAGLRAVTKLNPVLQCRATVNTPRLMNIKLMSDSMTVVLGQLKVSSLELLPRKADTSLPTSLRNLAPSLTQRPPQTLELTNGK</sequence>
<organism evidence="2 3">
    <name type="scientific">Perkinsus olseni</name>
    <name type="common">Perkinsus atlanticus</name>
    <dbReference type="NCBI Taxonomy" id="32597"/>
    <lineage>
        <taxon>Eukaryota</taxon>
        <taxon>Sar</taxon>
        <taxon>Alveolata</taxon>
        <taxon>Perkinsozoa</taxon>
        <taxon>Perkinsea</taxon>
        <taxon>Perkinsida</taxon>
        <taxon>Perkinsidae</taxon>
        <taxon>Perkinsus</taxon>
    </lineage>
</organism>
<evidence type="ECO:0000313" key="2">
    <source>
        <dbReference type="EMBL" id="KAF4670662.1"/>
    </source>
</evidence>
<accession>A0A7J6MG91</accession>
<comment type="caution">
    <text evidence="2">The sequence shown here is derived from an EMBL/GenBank/DDBJ whole genome shotgun (WGS) entry which is preliminary data.</text>
</comment>
<reference evidence="2 3" key="1">
    <citation type="submission" date="2020-04" db="EMBL/GenBank/DDBJ databases">
        <title>Perkinsus olseni comparative genomics.</title>
        <authorList>
            <person name="Bogema D.R."/>
        </authorList>
    </citation>
    <scope>NUCLEOTIDE SEQUENCE [LARGE SCALE GENOMIC DNA]</scope>
    <source>
        <strain evidence="2">ATCC PRA-179</strain>
    </source>
</reference>
<evidence type="ECO:0000256" key="1">
    <source>
        <dbReference type="SAM" id="MobiDB-lite"/>
    </source>
</evidence>
<feature type="region of interest" description="Disordered" evidence="1">
    <location>
        <begin position="64"/>
        <end position="87"/>
    </location>
</feature>
<dbReference type="Proteomes" id="UP000570595">
    <property type="component" value="Unassembled WGS sequence"/>
</dbReference>
<dbReference type="AlphaFoldDB" id="A0A7J6MG91"/>
<protein>
    <submittedName>
        <fullName evidence="2">Uncharacterized protein</fullName>
    </submittedName>
</protein>
<name>A0A7J6MG91_PEROL</name>
<gene>
    <name evidence="2" type="ORF">FOZ61_009505</name>
</gene>
<dbReference type="OrthoDB" id="10653441at2759"/>